<name>A0ABT0HRP3_9BACT</name>
<gene>
    <name evidence="1" type="ORF">M0L20_23480</name>
</gene>
<reference evidence="1 2" key="1">
    <citation type="submission" date="2022-04" db="EMBL/GenBank/DDBJ databases">
        <title>Spirosoma sp. strain RP8 genome sequencing and assembly.</title>
        <authorList>
            <person name="Jung Y."/>
        </authorList>
    </citation>
    <scope>NUCLEOTIDE SEQUENCE [LARGE SCALE GENOMIC DNA]</scope>
    <source>
        <strain evidence="1 2">RP8</strain>
    </source>
</reference>
<organism evidence="1 2">
    <name type="scientific">Spirosoma liriopis</name>
    <dbReference type="NCBI Taxonomy" id="2937440"/>
    <lineage>
        <taxon>Bacteria</taxon>
        <taxon>Pseudomonadati</taxon>
        <taxon>Bacteroidota</taxon>
        <taxon>Cytophagia</taxon>
        <taxon>Cytophagales</taxon>
        <taxon>Cytophagaceae</taxon>
        <taxon>Spirosoma</taxon>
    </lineage>
</organism>
<proteinExistence type="predicted"/>
<comment type="caution">
    <text evidence="1">The sequence shown here is derived from an EMBL/GenBank/DDBJ whole genome shotgun (WGS) entry which is preliminary data.</text>
</comment>
<evidence type="ECO:0000313" key="1">
    <source>
        <dbReference type="EMBL" id="MCK8494851.1"/>
    </source>
</evidence>
<dbReference type="Proteomes" id="UP001202180">
    <property type="component" value="Unassembled WGS sequence"/>
</dbReference>
<accession>A0ABT0HRP3</accession>
<evidence type="ECO:0000313" key="2">
    <source>
        <dbReference type="Proteomes" id="UP001202180"/>
    </source>
</evidence>
<dbReference type="EMBL" id="JALPRF010000005">
    <property type="protein sequence ID" value="MCK8494851.1"/>
    <property type="molecule type" value="Genomic_DNA"/>
</dbReference>
<keyword evidence="2" id="KW-1185">Reference proteome</keyword>
<protein>
    <submittedName>
        <fullName evidence="1">Uncharacterized protein</fullName>
    </submittedName>
</protein>
<sequence length="70" mass="7940">MLSEMLALPNLMSFNGNISGAARAVLKTDPWRQQFVSVLRTARAAPPTPPNRRYHGPTYNTIYQTRFYAI</sequence>
<dbReference type="RefSeq" id="WP_248479455.1">
    <property type="nucleotide sequence ID" value="NZ_JALPRF010000005.1"/>
</dbReference>